<dbReference type="InterPro" id="IPR036964">
    <property type="entry name" value="RASGEF_cat_dom_sf"/>
</dbReference>
<dbReference type="SMART" id="SM00147">
    <property type="entry name" value="RasGEF"/>
    <property type="match status" value="1"/>
</dbReference>
<dbReference type="STRING" id="1246581.A0A2H9TJX6"/>
<dbReference type="GO" id="GO:0005085">
    <property type="term" value="F:guanyl-nucleotide exchange factor activity"/>
    <property type="evidence" value="ECO:0007669"/>
    <property type="project" value="UniProtKB-KW"/>
</dbReference>
<evidence type="ECO:0000313" key="4">
    <source>
        <dbReference type="EMBL" id="PJF18039.1"/>
    </source>
</evidence>
<evidence type="ECO:0000256" key="2">
    <source>
        <dbReference type="PROSITE-ProRule" id="PRU00168"/>
    </source>
</evidence>
<dbReference type="PANTHER" id="PTHR23113:SF365">
    <property type="entry name" value="RAS-GEF DOMAIN-CONTAINING PROTEIN"/>
    <property type="match status" value="1"/>
</dbReference>
<dbReference type="EMBL" id="MTSL01000149">
    <property type="protein sequence ID" value="PJF18039.1"/>
    <property type="molecule type" value="Genomic_DNA"/>
</dbReference>
<dbReference type="GO" id="GO:0007264">
    <property type="term" value="P:small GTPase-mediated signal transduction"/>
    <property type="evidence" value="ECO:0007669"/>
    <property type="project" value="InterPro"/>
</dbReference>
<evidence type="ECO:0000259" key="3">
    <source>
        <dbReference type="PROSITE" id="PS50009"/>
    </source>
</evidence>
<accession>A0A2H9TJX6</accession>
<dbReference type="OrthoDB" id="546434at2759"/>
<protein>
    <recommendedName>
        <fullName evidence="3">Ras-GEF domain-containing protein</fullName>
    </recommendedName>
</protein>
<keyword evidence="5" id="KW-1185">Reference proteome</keyword>
<dbReference type="InterPro" id="IPR001895">
    <property type="entry name" value="RASGEF_cat_dom"/>
</dbReference>
<dbReference type="AlphaFoldDB" id="A0A2H9TJX6"/>
<dbReference type="InterPro" id="IPR023578">
    <property type="entry name" value="Ras_GEF_dom_sf"/>
</dbReference>
<dbReference type="Gene3D" id="1.10.840.10">
    <property type="entry name" value="Ras guanine-nucleotide exchange factors catalytic domain"/>
    <property type="match status" value="1"/>
</dbReference>
<feature type="domain" description="Ras-GEF" evidence="3">
    <location>
        <begin position="207"/>
        <end position="436"/>
    </location>
</feature>
<proteinExistence type="predicted"/>
<name>A0A2H9TJX6_9FUNG</name>
<evidence type="ECO:0000256" key="1">
    <source>
        <dbReference type="ARBA" id="ARBA00022658"/>
    </source>
</evidence>
<organism evidence="4 5">
    <name type="scientific">Paramicrosporidium saccamoebae</name>
    <dbReference type="NCBI Taxonomy" id="1246581"/>
    <lineage>
        <taxon>Eukaryota</taxon>
        <taxon>Fungi</taxon>
        <taxon>Fungi incertae sedis</taxon>
        <taxon>Cryptomycota</taxon>
        <taxon>Cryptomycota incertae sedis</taxon>
        <taxon>Paramicrosporidium</taxon>
    </lineage>
</organism>
<dbReference type="Pfam" id="PF00617">
    <property type="entry name" value="RasGEF"/>
    <property type="match status" value="1"/>
</dbReference>
<comment type="caution">
    <text evidence="4">The sequence shown here is derived from an EMBL/GenBank/DDBJ whole genome shotgun (WGS) entry which is preliminary data.</text>
</comment>
<dbReference type="InterPro" id="IPR008937">
    <property type="entry name" value="Ras-like_GEF"/>
</dbReference>
<evidence type="ECO:0000313" key="5">
    <source>
        <dbReference type="Proteomes" id="UP000240830"/>
    </source>
</evidence>
<keyword evidence="1 2" id="KW-0344">Guanine-nucleotide releasing factor</keyword>
<dbReference type="PROSITE" id="PS50009">
    <property type="entry name" value="RASGEF_CAT"/>
    <property type="match status" value="1"/>
</dbReference>
<dbReference type="SUPFAM" id="SSF48366">
    <property type="entry name" value="Ras GEF"/>
    <property type="match status" value="1"/>
</dbReference>
<dbReference type="Proteomes" id="UP000240830">
    <property type="component" value="Unassembled WGS sequence"/>
</dbReference>
<gene>
    <name evidence="4" type="ORF">PSACC_02170</name>
</gene>
<reference evidence="4 5" key="1">
    <citation type="submission" date="2016-10" db="EMBL/GenBank/DDBJ databases">
        <title>The genome of Paramicrosporidium saccamoebae is the missing link in understanding Cryptomycota and Microsporidia evolution.</title>
        <authorList>
            <person name="Quandt C.A."/>
            <person name="Beaudet D."/>
            <person name="Corsaro D."/>
            <person name="Michel R."/>
            <person name="Corradi N."/>
            <person name="James T."/>
        </authorList>
    </citation>
    <scope>NUCLEOTIDE SEQUENCE [LARGE SCALE GENOMIC DNA]</scope>
    <source>
        <strain evidence="4 5">KSL3</strain>
    </source>
</reference>
<sequence>MSMHEELTGGSSERVRSVALSCSLEDLTLTDQSEEQLAEMSCVELIDSLLDYSREDSEHLYYSVALLYRQNFTWNNIFHQVASKILDKNAECSITEQLNYTIEHSNHTAAHPNYDTQQSKRAFQFLRHWQRIIPSDFEDEGRKMYWQRLLPQIGLEALSDKSLAPNTALPPRSAAEIHRKRGVMSSMRKLFSSMGDLKLSGTLLDYEPHHVALQITAHHQHLFSMISALEFSNLAWTRPSRHRTAPSLLRLIHWSDRLSWYLIHSILQPERPKQRAAILQFCIRLATHLLDMRDYNGLKCVIVAMGYSMVGRLRRTWRHLSRTERTEFKILEEIVAEDRNWARLRELEAEGPCIPFLGLHLTDLVHLYEAIPTSPPSGEHFDGWKGYAQKVKTLLEISKRFNIGQMSSKGAVMLIESAVILDEKELVKKSFRVEPKNSVKLRRAFSIG</sequence>
<dbReference type="PANTHER" id="PTHR23113">
    <property type="entry name" value="GUANINE NUCLEOTIDE EXCHANGE FACTOR"/>
    <property type="match status" value="1"/>
</dbReference>